<feature type="region of interest" description="Disordered" evidence="1">
    <location>
        <begin position="24"/>
        <end position="76"/>
    </location>
</feature>
<protein>
    <submittedName>
        <fullName evidence="2">Uncharacterized protein</fullName>
    </submittedName>
</protein>
<feature type="compositionally biased region" description="Polar residues" evidence="1">
    <location>
        <begin position="321"/>
        <end position="337"/>
    </location>
</feature>
<dbReference type="RefSeq" id="XP_021867897.1">
    <property type="nucleotide sequence ID" value="XM_022017228.1"/>
</dbReference>
<dbReference type="EMBL" id="NBSH01000019">
    <property type="protein sequence ID" value="ORX33578.1"/>
    <property type="molecule type" value="Genomic_DNA"/>
</dbReference>
<evidence type="ECO:0000256" key="1">
    <source>
        <dbReference type="SAM" id="MobiDB-lite"/>
    </source>
</evidence>
<accession>A0A1Y1U6D4</accession>
<feature type="compositionally biased region" description="Low complexity" evidence="1">
    <location>
        <begin position="377"/>
        <end position="388"/>
    </location>
</feature>
<feature type="region of interest" description="Disordered" evidence="1">
    <location>
        <begin position="260"/>
        <end position="464"/>
    </location>
</feature>
<keyword evidence="3" id="KW-1185">Reference proteome</keyword>
<feature type="compositionally biased region" description="Polar residues" evidence="1">
    <location>
        <begin position="32"/>
        <end position="60"/>
    </location>
</feature>
<dbReference type="InParanoid" id="A0A1Y1U6D4"/>
<proteinExistence type="predicted"/>
<organism evidence="2 3">
    <name type="scientific">Kockovaella imperatae</name>
    <dbReference type="NCBI Taxonomy" id="4999"/>
    <lineage>
        <taxon>Eukaryota</taxon>
        <taxon>Fungi</taxon>
        <taxon>Dikarya</taxon>
        <taxon>Basidiomycota</taxon>
        <taxon>Agaricomycotina</taxon>
        <taxon>Tremellomycetes</taxon>
        <taxon>Tremellales</taxon>
        <taxon>Cuniculitremaceae</taxon>
        <taxon>Kockovaella</taxon>
    </lineage>
</organism>
<feature type="compositionally biased region" description="Polar residues" evidence="1">
    <location>
        <begin position="422"/>
        <end position="449"/>
    </location>
</feature>
<name>A0A1Y1U6D4_9TREE</name>
<gene>
    <name evidence="2" type="ORF">BD324DRAFT_639398</name>
</gene>
<dbReference type="GeneID" id="33559037"/>
<feature type="compositionally biased region" description="Polar residues" evidence="1">
    <location>
        <begin position="302"/>
        <end position="312"/>
    </location>
</feature>
<comment type="caution">
    <text evidence="2">The sequence shown here is derived from an EMBL/GenBank/DDBJ whole genome shotgun (WGS) entry which is preliminary data.</text>
</comment>
<dbReference type="AlphaFoldDB" id="A0A1Y1U6D4"/>
<evidence type="ECO:0000313" key="2">
    <source>
        <dbReference type="EMBL" id="ORX33578.1"/>
    </source>
</evidence>
<dbReference type="Proteomes" id="UP000193218">
    <property type="component" value="Unassembled WGS sequence"/>
</dbReference>
<reference evidence="2 3" key="1">
    <citation type="submission" date="2017-03" db="EMBL/GenBank/DDBJ databases">
        <title>Widespread Adenine N6-methylation of Active Genes in Fungi.</title>
        <authorList>
            <consortium name="DOE Joint Genome Institute"/>
            <person name="Mondo S.J."/>
            <person name="Dannebaum R.O."/>
            <person name="Kuo R.C."/>
            <person name="Louie K.B."/>
            <person name="Bewick A.J."/>
            <person name="Labutti K."/>
            <person name="Haridas S."/>
            <person name="Kuo A."/>
            <person name="Salamov A."/>
            <person name="Ahrendt S.R."/>
            <person name="Lau R."/>
            <person name="Bowen B.P."/>
            <person name="Lipzen A."/>
            <person name="Sullivan W."/>
            <person name="Andreopoulos W.B."/>
            <person name="Clum A."/>
            <person name="Lindquist E."/>
            <person name="Daum C."/>
            <person name="Northen T.R."/>
            <person name="Ramamoorthy G."/>
            <person name="Schmitz R.J."/>
            <person name="Gryganskyi A."/>
            <person name="Culley D."/>
            <person name="Magnuson J."/>
            <person name="James T.Y."/>
            <person name="O'Malley M.A."/>
            <person name="Stajich J.E."/>
            <person name="Spatafora J.W."/>
            <person name="Visel A."/>
            <person name="Grigoriev I.V."/>
        </authorList>
    </citation>
    <scope>NUCLEOTIDE SEQUENCE [LARGE SCALE GENOMIC DNA]</scope>
    <source>
        <strain evidence="2 3">NRRL Y-17943</strain>
    </source>
</reference>
<evidence type="ECO:0000313" key="3">
    <source>
        <dbReference type="Proteomes" id="UP000193218"/>
    </source>
</evidence>
<sequence length="464" mass="51665">MLYHTTPFATLRYTKTFFVYSQNHSPSRRASQKPSSRETLCPKSSSANPTRKTTMSSYGSDDSDTDAQPSYGEATVDDLRKRARRLLESTEHADDLDDLRQLLAKEFLGKEYHRSATAQSLFERAAEETKVGDFHSACNNAKAALERLGEGVSSFEKGSEPIDFANGYNAYEVRDKRTQEVQTLYTRRILQTDDKGSDNAMTINYPYRAFVPSRYVGQTTLMRSFTGHPKMVVEKSSGKLEPHTRTTMRTLDTARTNVPTQNHVTRSRPAAQGTQSWTAAGSEGMPMAFPKPLRPPPLRQQNGATLDPSQPTRRPAPFYATTRQSQEPSIAVPSSSIHVHRRAMPRPISDRDDWNSQLPTAPPAASSPDTDGSRFHTSMMTPSSSTQSHVRLRQDLSEPQYISVGPVPSNLKDYAKHLPPAQYSQQDRLPRSSPGNGPGQTTRTASSYITDGPDQIITVKYSRD</sequence>